<dbReference type="Gene3D" id="2.60.40.10">
    <property type="entry name" value="Immunoglobulins"/>
    <property type="match status" value="1"/>
</dbReference>
<reference evidence="2" key="1">
    <citation type="journal article" date="2014" name="Front. Microbiol.">
        <title>High frequency of phylogenetically diverse reductive dehalogenase-homologous genes in deep subseafloor sedimentary metagenomes.</title>
        <authorList>
            <person name="Kawai M."/>
            <person name="Futagami T."/>
            <person name="Toyoda A."/>
            <person name="Takaki Y."/>
            <person name="Nishi S."/>
            <person name="Hori S."/>
            <person name="Arai W."/>
            <person name="Tsubouchi T."/>
            <person name="Morono Y."/>
            <person name="Uchiyama I."/>
            <person name="Ito T."/>
            <person name="Fujiyama A."/>
            <person name="Inagaki F."/>
            <person name="Takami H."/>
        </authorList>
    </citation>
    <scope>NUCLEOTIDE SEQUENCE</scope>
    <source>
        <strain evidence="2">Expedition CK06-06</strain>
    </source>
</reference>
<accession>X1TJP7</accession>
<dbReference type="Gene3D" id="3.40.50.1460">
    <property type="match status" value="1"/>
</dbReference>
<sequence>GVGLNNWSYPFAVNPDLTANGAKLPIVLSTTCRTIGTGSSPAVAEKWLLTGTPTTPRGASGYFATTTTVMNQAYLRSAVAKGFHNALFNQNERTFGAACEAGRRNVYTMYSSASEYRGFTTLGDPEMNIWTDTPCSLICTHPLMIPVGNVDFTVNVVKAANSSPVNNAIVCVVGKLDSTVYALDTTNSSGNAYFTVAPHFIEDTIYVTVTGQNLQPYEGSMLITSSDVYIAYLRSTVDDASGGNNDGLVNPGEEINLPLWVKNYGDSTGTGITGTLQED</sequence>
<feature type="non-terminal residue" evidence="2">
    <location>
        <position position="279"/>
    </location>
</feature>
<dbReference type="InterPro" id="IPR029030">
    <property type="entry name" value="Caspase-like_dom_sf"/>
</dbReference>
<protein>
    <recommendedName>
        <fullName evidence="1">Gingipain domain-containing protein</fullName>
    </recommendedName>
</protein>
<dbReference type="InterPro" id="IPR001769">
    <property type="entry name" value="Gingipain"/>
</dbReference>
<dbReference type="AlphaFoldDB" id="X1TJP7"/>
<feature type="domain" description="Gingipain" evidence="1">
    <location>
        <begin position="19"/>
        <end position="128"/>
    </location>
</feature>
<evidence type="ECO:0000259" key="1">
    <source>
        <dbReference type="Pfam" id="PF01364"/>
    </source>
</evidence>
<dbReference type="GO" id="GO:0006508">
    <property type="term" value="P:proteolysis"/>
    <property type="evidence" value="ECO:0007669"/>
    <property type="project" value="InterPro"/>
</dbReference>
<gene>
    <name evidence="2" type="ORF">S12H4_30654</name>
</gene>
<organism evidence="2">
    <name type="scientific">marine sediment metagenome</name>
    <dbReference type="NCBI Taxonomy" id="412755"/>
    <lineage>
        <taxon>unclassified sequences</taxon>
        <taxon>metagenomes</taxon>
        <taxon>ecological metagenomes</taxon>
    </lineage>
</organism>
<dbReference type="Pfam" id="PF01364">
    <property type="entry name" value="Peptidase_C25"/>
    <property type="match status" value="1"/>
</dbReference>
<evidence type="ECO:0000313" key="2">
    <source>
        <dbReference type="EMBL" id="GAI91581.1"/>
    </source>
</evidence>
<dbReference type="InterPro" id="IPR013783">
    <property type="entry name" value="Ig-like_fold"/>
</dbReference>
<proteinExistence type="predicted"/>
<dbReference type="EMBL" id="BARW01017804">
    <property type="protein sequence ID" value="GAI91581.1"/>
    <property type="molecule type" value="Genomic_DNA"/>
</dbReference>
<dbReference type="GO" id="GO:0008234">
    <property type="term" value="F:cysteine-type peptidase activity"/>
    <property type="evidence" value="ECO:0007669"/>
    <property type="project" value="InterPro"/>
</dbReference>
<dbReference type="SUPFAM" id="SSF52129">
    <property type="entry name" value="Caspase-like"/>
    <property type="match status" value="1"/>
</dbReference>
<comment type="caution">
    <text evidence="2">The sequence shown here is derived from an EMBL/GenBank/DDBJ whole genome shotgun (WGS) entry which is preliminary data.</text>
</comment>
<feature type="non-terminal residue" evidence="2">
    <location>
        <position position="1"/>
    </location>
</feature>
<name>X1TJP7_9ZZZZ</name>